<evidence type="ECO:0000313" key="3">
    <source>
        <dbReference type="EMBL" id="SDI60515.1"/>
    </source>
</evidence>
<keyword evidence="3" id="KW-0808">Transferase</keyword>
<name>A0A1G8LXX8_9SPHI</name>
<dbReference type="EMBL" id="FNCG01000025">
    <property type="protein sequence ID" value="SDI60515.1"/>
    <property type="molecule type" value="Genomic_DNA"/>
</dbReference>
<dbReference type="InterPro" id="IPR001296">
    <property type="entry name" value="Glyco_trans_1"/>
</dbReference>
<proteinExistence type="predicted"/>
<dbReference type="AlphaFoldDB" id="A0A1G8LXX8"/>
<sequence>MSQAYNLCIIKPNKSAFSETFIQAHIDGLAGNKKVLYGGAFPVFDHEGKTLIRSKLGLLSYLIQKRIFKRKNIKVRTCALYKYLKEHKIDAVFAEYGMVGASVTEACKLAGVPLIIHFHGADVYHRDTVAEYAELYQDAFKYASAFIAVSIDMAATLKEMGAPADKVFTASCGVDTAAFPLLDTSASAKDFLFVGRFVEKKSPQSLVKAFKILQEKHPDARLWMVGGGPLFDETRELIADLGLNEQVTLTGVLKPEEIRTLMKTMRAFVQHSVTAANGDKEGTPVTVLEASSSGLPVISTRHSGIKEAVIDGETGFLVDEYNITGMAERMSTLAESVELSVQMGKAARNHMINNYDIHMRIALLDHIIQSSISNNKIK</sequence>
<dbReference type="InterPro" id="IPR028098">
    <property type="entry name" value="Glyco_trans_4-like_N"/>
</dbReference>
<evidence type="ECO:0000259" key="2">
    <source>
        <dbReference type="Pfam" id="PF13439"/>
    </source>
</evidence>
<accession>A0A1G8LXX8</accession>
<evidence type="ECO:0000313" key="4">
    <source>
        <dbReference type="Proteomes" id="UP000199705"/>
    </source>
</evidence>
<reference evidence="4" key="1">
    <citation type="submission" date="2016-10" db="EMBL/GenBank/DDBJ databases">
        <authorList>
            <person name="Varghese N."/>
            <person name="Submissions S."/>
        </authorList>
    </citation>
    <scope>NUCLEOTIDE SEQUENCE [LARGE SCALE GENOMIC DNA]</scope>
    <source>
        <strain evidence="4">Gh-67</strain>
    </source>
</reference>
<dbReference type="Pfam" id="PF13439">
    <property type="entry name" value="Glyco_transf_4"/>
    <property type="match status" value="1"/>
</dbReference>
<evidence type="ECO:0000259" key="1">
    <source>
        <dbReference type="Pfam" id="PF00534"/>
    </source>
</evidence>
<feature type="domain" description="Glycosyltransferase subfamily 4-like N-terminal" evidence="2">
    <location>
        <begin position="79"/>
        <end position="177"/>
    </location>
</feature>
<dbReference type="SUPFAM" id="SSF53756">
    <property type="entry name" value="UDP-Glycosyltransferase/glycogen phosphorylase"/>
    <property type="match status" value="1"/>
</dbReference>
<feature type="domain" description="Glycosyl transferase family 1" evidence="1">
    <location>
        <begin position="189"/>
        <end position="349"/>
    </location>
</feature>
<dbReference type="Proteomes" id="UP000199705">
    <property type="component" value="Unassembled WGS sequence"/>
</dbReference>
<dbReference type="Gene3D" id="3.40.50.2000">
    <property type="entry name" value="Glycogen Phosphorylase B"/>
    <property type="match status" value="2"/>
</dbReference>
<dbReference type="PANTHER" id="PTHR45947">
    <property type="entry name" value="SULFOQUINOVOSYL TRANSFERASE SQD2"/>
    <property type="match status" value="1"/>
</dbReference>
<gene>
    <name evidence="3" type="ORF">SAMN05192573_1258</name>
</gene>
<dbReference type="STRING" id="551996.SAMN05192573_1258"/>
<dbReference type="InterPro" id="IPR050194">
    <property type="entry name" value="Glycosyltransferase_grp1"/>
</dbReference>
<dbReference type="GO" id="GO:0016757">
    <property type="term" value="F:glycosyltransferase activity"/>
    <property type="evidence" value="ECO:0007669"/>
    <property type="project" value="InterPro"/>
</dbReference>
<organism evidence="3 4">
    <name type="scientific">Mucilaginibacter gossypii</name>
    <dbReference type="NCBI Taxonomy" id="551996"/>
    <lineage>
        <taxon>Bacteria</taxon>
        <taxon>Pseudomonadati</taxon>
        <taxon>Bacteroidota</taxon>
        <taxon>Sphingobacteriia</taxon>
        <taxon>Sphingobacteriales</taxon>
        <taxon>Sphingobacteriaceae</taxon>
        <taxon>Mucilaginibacter</taxon>
    </lineage>
</organism>
<dbReference type="PANTHER" id="PTHR45947:SF15">
    <property type="entry name" value="TEICHURONIC ACID BIOSYNTHESIS GLYCOSYLTRANSFERASE TUAC-RELATED"/>
    <property type="match status" value="1"/>
</dbReference>
<dbReference type="RefSeq" id="WP_091175633.1">
    <property type="nucleotide sequence ID" value="NZ_FNCG01000025.1"/>
</dbReference>
<protein>
    <submittedName>
        <fullName evidence="3">Glycosyltransferase involved in cell wall bisynthesis</fullName>
    </submittedName>
</protein>
<keyword evidence="4" id="KW-1185">Reference proteome</keyword>
<dbReference type="Pfam" id="PF00534">
    <property type="entry name" value="Glycos_transf_1"/>
    <property type="match status" value="1"/>
</dbReference>